<feature type="compositionally biased region" description="Basic and acidic residues" evidence="2">
    <location>
        <begin position="8"/>
        <end position="24"/>
    </location>
</feature>
<dbReference type="OrthoDB" id="419883at2759"/>
<evidence type="ECO:0000313" key="5">
    <source>
        <dbReference type="EMBL" id="CAL4768745.1"/>
    </source>
</evidence>
<dbReference type="EMBL" id="CAMXCT010000633">
    <property type="protein sequence ID" value="CAI3981433.1"/>
    <property type="molecule type" value="Genomic_DNA"/>
</dbReference>
<keyword evidence="6" id="KW-1185">Reference proteome</keyword>
<feature type="region of interest" description="Disordered" evidence="2">
    <location>
        <begin position="38"/>
        <end position="68"/>
    </location>
</feature>
<protein>
    <submittedName>
        <fullName evidence="5">tRNA (Cytosine(34)-C(5))-methyltransferase</fullName>
    </submittedName>
</protein>
<accession>A0A9P1BY46</accession>
<sequence length="717" mass="81917">MKQNMEQVIKDAKERDEADMRARQDELRARMREIKQLREKKELEMQNLREKSDSSSKDSDDRRELDERGKRNTHATLCYTTCINEKAPILLVIDGFNASWKAAHPSSKPLLVAGSVRDPLQMVASAYCYHHEGKELNNDLMPGPELLVLGPEEGTALTAEYMLPVMESMASIFAEPDNNTLRLKYEELTESSEGFDRGMGLWLWLDHDFPGDLITREQRSFILEAGKQFDLHRNPENDYNPFNAVNTNHTSDPECKEKASEAVLKMETSLLERYQELQQRLGYADAEALRQRLLGEATSELQELRSESAQQKEVLSAMLRESSTEVAELRQSLEASKSQSTEEVQALNDQLAEVQSSQGRLRSELRAQQDRSRRAERDLEQAHAECKDLMSVMSCWLAWWKQPFWVNHGKPIGFKEAFDPARQMSCYHILLWSLSLVHLVLVAATDSAECMSMVQRQASPLRRVKPWEVYNYVTANYHKAGVFLTEQLHNKIFQILGAKESDMGKIEFPCYDICRNTEAPIIVFTDGFNASWRAHPGSKPMLVAGSVRDPLKMVASAYCYHHEGKELPSQLMPTRALMSLGPEEGTQLAAEHMLQQVEWMASIFAKPQNSTLRLDFDTLTESSSGFDREVKRLMHHYFGSGDRFLTMEQRSKILDEVKALDEHRNYSADLSPYNGKSHSSSPKCQRKAYSAVAQMDSGLLRKYQKLQEMLGYPVYSI</sequence>
<feature type="coiled-coil region" evidence="1">
    <location>
        <begin position="294"/>
        <end position="392"/>
    </location>
</feature>
<proteinExistence type="predicted"/>
<evidence type="ECO:0000313" key="3">
    <source>
        <dbReference type="EMBL" id="CAI3981433.1"/>
    </source>
</evidence>
<dbReference type="AlphaFoldDB" id="A0A9P1BY46"/>
<evidence type="ECO:0000313" key="6">
    <source>
        <dbReference type="Proteomes" id="UP001152797"/>
    </source>
</evidence>
<reference evidence="4" key="2">
    <citation type="submission" date="2024-04" db="EMBL/GenBank/DDBJ databases">
        <authorList>
            <person name="Chen Y."/>
            <person name="Shah S."/>
            <person name="Dougan E. K."/>
            <person name="Thang M."/>
            <person name="Chan C."/>
        </authorList>
    </citation>
    <scope>NUCLEOTIDE SEQUENCE [LARGE SCALE GENOMIC DNA]</scope>
</reference>
<reference evidence="3" key="1">
    <citation type="submission" date="2022-10" db="EMBL/GenBank/DDBJ databases">
        <authorList>
            <person name="Chen Y."/>
            <person name="Dougan E. K."/>
            <person name="Chan C."/>
            <person name="Rhodes N."/>
            <person name="Thang M."/>
        </authorList>
    </citation>
    <scope>NUCLEOTIDE SEQUENCE</scope>
</reference>
<evidence type="ECO:0000313" key="4">
    <source>
        <dbReference type="EMBL" id="CAL1134808.1"/>
    </source>
</evidence>
<organism evidence="3">
    <name type="scientific">Cladocopium goreaui</name>
    <dbReference type="NCBI Taxonomy" id="2562237"/>
    <lineage>
        <taxon>Eukaryota</taxon>
        <taxon>Sar</taxon>
        <taxon>Alveolata</taxon>
        <taxon>Dinophyceae</taxon>
        <taxon>Suessiales</taxon>
        <taxon>Symbiodiniaceae</taxon>
        <taxon>Cladocopium</taxon>
    </lineage>
</organism>
<name>A0A9P1BY46_9DINO</name>
<dbReference type="Proteomes" id="UP001152797">
    <property type="component" value="Unassembled WGS sequence"/>
</dbReference>
<feature type="region of interest" description="Disordered" evidence="2">
    <location>
        <begin position="1"/>
        <end position="24"/>
    </location>
</feature>
<dbReference type="EMBL" id="CAMXCT020000633">
    <property type="protein sequence ID" value="CAL1134808.1"/>
    <property type="molecule type" value="Genomic_DNA"/>
</dbReference>
<comment type="caution">
    <text evidence="3">The sequence shown here is derived from an EMBL/GenBank/DDBJ whole genome shotgun (WGS) entry which is preliminary data.</text>
</comment>
<keyword evidence="1" id="KW-0175">Coiled coil</keyword>
<dbReference type="EMBL" id="CAMXCT030000633">
    <property type="protein sequence ID" value="CAL4768745.1"/>
    <property type="molecule type" value="Genomic_DNA"/>
</dbReference>
<gene>
    <name evidence="3" type="ORF">C1SCF055_LOCUS9218</name>
</gene>
<evidence type="ECO:0000256" key="1">
    <source>
        <dbReference type="SAM" id="Coils"/>
    </source>
</evidence>
<evidence type="ECO:0000256" key="2">
    <source>
        <dbReference type="SAM" id="MobiDB-lite"/>
    </source>
</evidence>